<dbReference type="AlphaFoldDB" id="A0A2S6F949"/>
<evidence type="ECO:0000313" key="1">
    <source>
        <dbReference type="EMBL" id="PPK33948.1"/>
    </source>
</evidence>
<comment type="caution">
    <text evidence="1">The sequence shown here is derived from an EMBL/GenBank/DDBJ whole genome shotgun (WGS) entry which is preliminary data.</text>
</comment>
<organism evidence="1 2">
    <name type="scientific">Legionella pneumophila</name>
    <dbReference type="NCBI Taxonomy" id="446"/>
    <lineage>
        <taxon>Bacteria</taxon>
        <taxon>Pseudomonadati</taxon>
        <taxon>Pseudomonadota</taxon>
        <taxon>Gammaproteobacteria</taxon>
        <taxon>Legionellales</taxon>
        <taxon>Legionellaceae</taxon>
        <taxon>Legionella</taxon>
    </lineage>
</organism>
<gene>
    <name evidence="1" type="ORF">C3928_00215</name>
</gene>
<name>A0A2S6F949_LEGPN</name>
<proteinExistence type="predicted"/>
<dbReference type="Proteomes" id="UP000239239">
    <property type="component" value="Unassembled WGS sequence"/>
</dbReference>
<sequence length="871" mass="100672">MGLPKKALKESQLQFLTAGTAVSDSSHQTYKVSFIENGVIKNAFYKKLDPKNHYPELLAKISVAVSLFKRIFQGKRSAEERLVFDDEDRLVGTLSISVEGFKGFNFHKESVPQESSAKEQVIPSTRTLIEKNFMEILLGRWFLDDDDGHPHNMSLAGDIDFDMFLYWFTIYMKEPRPGIGIPKTRVNLTVRDWEGFPNVKDSKPFHWPTYKHPGQETLPTVLPVQDKLVNLILEKTYPDPGQFEQLAHESVAQEQKFAAALKILLTFQPEMIRKRLTELFGEMTLNYTSLDETDVALRSQYEKEFPHLCNEHTNIKPFVDFIMNLYQKHYDNLYRVVVFYMGCENNGYGVPLPSTCSALYHKPSIYKDIVEWAKTQNVTIFSKDDSSIKFDEDELRRRYHQVWRDAYAPTFRDLLHDSYSLTNKLLQQVSTFHVVLNEVEGKKPTDDTLTNAWELFGTMPELSLDKITPLISVDKDSKLRTALILLVEFTTQFHAVAKAYYQKDRKDLTEEDNLEFSEQLMQLYTSYNLKIRQSLAHTSTLAGEFNRIAVGLKQYTERANFQLHLTTTDEQMKEATVATTPKEILPHTHEDVIRQFNDSLFLWAKNLRPEDLTHHISEIIDKYYAPTIELLSKRHRAQPVKEYLQASANESGENRLAYILSAGEGDTGALNTLIIQHLTPYMLQTYPLLSIRNAVKEGNFDKDIEIFTKAAVDFAKHDRRFIHLYNVEGKSLFYKTMYEWIDALPSTKFKGLLESALKEYEGKLWWSTSRRSEVEGYCTRFSQAKSIAMTFLNGKDSSSLNDILFDKIIAAIQKDINKDKEKLKIPGFRLLNCYNAKEHRADYFKEVKNYAEPISHRQETALNSNVTSLVI</sequence>
<dbReference type="RefSeq" id="WP_027228267.1">
    <property type="nucleotide sequence ID" value="NZ_CP017601.1"/>
</dbReference>
<accession>A0A2S6F949</accession>
<reference evidence="1 2" key="1">
    <citation type="submission" date="2018-02" db="EMBL/GenBank/DDBJ databases">
        <title>Draft genome sequences of four Legionella pneumophila clinical strains isolated in Ontario.</title>
        <authorList>
            <person name="Fortuna A."/>
            <person name="Ramnarine R."/>
            <person name="Li A."/>
            <person name="Frantz C."/>
            <person name="Mallo G."/>
        </authorList>
    </citation>
    <scope>NUCLEOTIDE SEQUENCE [LARGE SCALE GENOMIC DNA]</scope>
    <source>
        <strain evidence="1 2">LG61</strain>
    </source>
</reference>
<evidence type="ECO:0000313" key="2">
    <source>
        <dbReference type="Proteomes" id="UP000239239"/>
    </source>
</evidence>
<dbReference type="OrthoDB" id="5649225at2"/>
<dbReference type="EMBL" id="PQWY01000001">
    <property type="protein sequence ID" value="PPK33948.1"/>
    <property type="molecule type" value="Genomic_DNA"/>
</dbReference>
<protein>
    <submittedName>
        <fullName evidence="1">Uncharacterized protein</fullName>
    </submittedName>
</protein>